<reference evidence="2" key="1">
    <citation type="submission" date="2020-05" db="EMBL/GenBank/DDBJ databases">
        <authorList>
            <person name="Chiriac C."/>
            <person name="Salcher M."/>
            <person name="Ghai R."/>
            <person name="Kavagutti S V."/>
        </authorList>
    </citation>
    <scope>NUCLEOTIDE SEQUENCE</scope>
</reference>
<sequence>MDLSKITGLLAQVAPTIATALGGPVAGLAVKTLATALGLPTDSPPADVESAVLNASPDQLLAIKQADFAFRTKMKELDIDVERINAADRDSARNMQIATRDWIPRVLAIMITVGFFGILIWMLLKGMPPTGTEALLMMLGSLGTAWTGICNFYYGSSAGSKAKTDALTKETSK</sequence>
<evidence type="ECO:0000313" key="2">
    <source>
        <dbReference type="EMBL" id="CAB5220377.1"/>
    </source>
</evidence>
<feature type="transmembrane region" description="Helical" evidence="1">
    <location>
        <begin position="135"/>
        <end position="154"/>
    </location>
</feature>
<protein>
    <recommendedName>
        <fullName evidence="3">Holin of 3TMs, for gene-transfer release</fullName>
    </recommendedName>
</protein>
<evidence type="ECO:0000256" key="1">
    <source>
        <dbReference type="SAM" id="Phobius"/>
    </source>
</evidence>
<proteinExistence type="predicted"/>
<accession>A0A6J7WRM3</accession>
<dbReference type="EMBL" id="LR798282">
    <property type="protein sequence ID" value="CAB5220377.1"/>
    <property type="molecule type" value="Genomic_DNA"/>
</dbReference>
<feature type="transmembrane region" description="Helical" evidence="1">
    <location>
        <begin position="102"/>
        <end position="123"/>
    </location>
</feature>
<keyword evidence="1" id="KW-0812">Transmembrane</keyword>
<evidence type="ECO:0008006" key="3">
    <source>
        <dbReference type="Google" id="ProtNLM"/>
    </source>
</evidence>
<gene>
    <name evidence="2" type="ORF">UFOVP235_51</name>
</gene>
<organism evidence="2">
    <name type="scientific">uncultured Caudovirales phage</name>
    <dbReference type="NCBI Taxonomy" id="2100421"/>
    <lineage>
        <taxon>Viruses</taxon>
        <taxon>Duplodnaviria</taxon>
        <taxon>Heunggongvirae</taxon>
        <taxon>Uroviricota</taxon>
        <taxon>Caudoviricetes</taxon>
        <taxon>Peduoviridae</taxon>
        <taxon>Maltschvirus</taxon>
        <taxon>Maltschvirus maltsch</taxon>
    </lineage>
</organism>
<keyword evidence="1" id="KW-1133">Transmembrane helix</keyword>
<keyword evidence="1" id="KW-0472">Membrane</keyword>
<name>A0A6J7WRM3_9CAUD</name>